<proteinExistence type="predicted"/>
<sequence length="103" mass="11753">MSMRIQIRVYPGNIDRTKAEYLYNVGPKDTPPKVGDRVRFDMSSTAEPEGEVEAVSWSVGFDFLVVDVVTMINERVRQLADDLEWVDIRNGIPDDEEPDFFVG</sequence>
<dbReference type="RefSeq" id="WP_012299717.1">
    <property type="nucleotide sequence ID" value="NC_010407.1"/>
</dbReference>
<evidence type="ECO:0000313" key="2">
    <source>
        <dbReference type="Proteomes" id="UP000001318"/>
    </source>
</evidence>
<dbReference type="Proteomes" id="UP000001318">
    <property type="component" value="Chromosome"/>
</dbReference>
<name>B0RH52_CLASE</name>
<accession>B0RH52</accession>
<protein>
    <submittedName>
        <fullName evidence="1">Uncharacterized protein</fullName>
    </submittedName>
</protein>
<dbReference type="AlphaFoldDB" id="B0RH52"/>
<reference evidence="1 2" key="1">
    <citation type="journal article" date="2008" name="J. Bacteriol.">
        <title>Genome of the actinomycete plant pathogen Clavibacter michiganensis subsp. sepedonicus suggests recent niche adaptation.</title>
        <authorList>
            <person name="Bentley S.D."/>
            <person name="Corton C."/>
            <person name="Brown S.E."/>
            <person name="Barron A."/>
            <person name="Clark L."/>
            <person name="Doggett J."/>
            <person name="Harris B."/>
            <person name="Ormond D."/>
            <person name="Quail M.A."/>
            <person name="May G."/>
            <person name="Francis D."/>
            <person name="Knudson D."/>
            <person name="Parkhill J."/>
            <person name="Ishimaru C.A."/>
        </authorList>
    </citation>
    <scope>NUCLEOTIDE SEQUENCE [LARGE SCALE GENOMIC DNA]</scope>
    <source>
        <strain evidence="2">ATCC 33113 / DSM 20744 / JCM 9667 / LMG 2889 / ICMP 2535 / C-1</strain>
    </source>
</reference>
<gene>
    <name evidence="1" type="ordered locus">CMS2448</name>
</gene>
<evidence type="ECO:0000313" key="1">
    <source>
        <dbReference type="EMBL" id="CAQ02528.1"/>
    </source>
</evidence>
<dbReference type="KEGG" id="cms:CMS2448"/>
<dbReference type="EMBL" id="AM849034">
    <property type="protein sequence ID" value="CAQ02528.1"/>
    <property type="molecule type" value="Genomic_DNA"/>
</dbReference>
<dbReference type="GeneID" id="29471269"/>
<organism evidence="1 2">
    <name type="scientific">Clavibacter sepedonicus</name>
    <name type="common">Clavibacter michiganensis subsp. sepedonicus</name>
    <dbReference type="NCBI Taxonomy" id="31964"/>
    <lineage>
        <taxon>Bacteria</taxon>
        <taxon>Bacillati</taxon>
        <taxon>Actinomycetota</taxon>
        <taxon>Actinomycetes</taxon>
        <taxon>Micrococcales</taxon>
        <taxon>Microbacteriaceae</taxon>
        <taxon>Clavibacter</taxon>
    </lineage>
</organism>
<dbReference type="HOGENOM" id="CLU_2258767_0_0_11"/>
<keyword evidence="2" id="KW-1185">Reference proteome</keyword>